<reference evidence="2" key="1">
    <citation type="submission" date="2023-03" db="UniProtKB">
        <authorList>
            <consortium name="WormBaseParasite"/>
        </authorList>
    </citation>
    <scope>IDENTIFICATION</scope>
</reference>
<dbReference type="AlphaFoldDB" id="A0A9J2PJR8"/>
<evidence type="ECO:0000313" key="1">
    <source>
        <dbReference type="Proteomes" id="UP000036681"/>
    </source>
</evidence>
<evidence type="ECO:0000313" key="2">
    <source>
        <dbReference type="WBParaSite" id="ALUE_0000955401-mRNA-1"/>
    </source>
</evidence>
<accession>A0A9J2PJR8</accession>
<dbReference type="WBParaSite" id="ALUE_0000955401-mRNA-1">
    <property type="protein sequence ID" value="ALUE_0000955401-mRNA-1"/>
    <property type="gene ID" value="ALUE_0000955401"/>
</dbReference>
<organism evidence="1 2">
    <name type="scientific">Ascaris lumbricoides</name>
    <name type="common">Giant roundworm</name>
    <dbReference type="NCBI Taxonomy" id="6252"/>
    <lineage>
        <taxon>Eukaryota</taxon>
        <taxon>Metazoa</taxon>
        <taxon>Ecdysozoa</taxon>
        <taxon>Nematoda</taxon>
        <taxon>Chromadorea</taxon>
        <taxon>Rhabditida</taxon>
        <taxon>Spirurina</taxon>
        <taxon>Ascaridomorpha</taxon>
        <taxon>Ascaridoidea</taxon>
        <taxon>Ascarididae</taxon>
        <taxon>Ascaris</taxon>
    </lineage>
</organism>
<protein>
    <submittedName>
        <fullName evidence="2">Uncharacterized protein</fullName>
    </submittedName>
</protein>
<proteinExistence type="predicted"/>
<dbReference type="Proteomes" id="UP000036681">
    <property type="component" value="Unplaced"/>
</dbReference>
<name>A0A9J2PJR8_ASCLU</name>
<sequence>MKRPTGAIIEHYECSVLFRVGSSIPKLQPLLVLLISLKFGRSVPEDPFRVNAVVHVSVSYLQQRELPSWHLEHSMWAEKVLFHQTSCGTIKLGRNCKADPKISTFAEDFRASYTEIFGDGLRESP</sequence>
<keyword evidence="1" id="KW-1185">Reference proteome</keyword>